<evidence type="ECO:0000313" key="10">
    <source>
        <dbReference type="Proteomes" id="UP000294927"/>
    </source>
</evidence>
<dbReference type="InterPro" id="IPR018020">
    <property type="entry name" value="OHCU_decarboxylase"/>
</dbReference>
<dbReference type="NCBIfam" id="TIGR03180">
    <property type="entry name" value="UraD_2"/>
    <property type="match status" value="1"/>
</dbReference>
<dbReference type="GO" id="GO:0051997">
    <property type="term" value="F:2-oxo-4-hydroxy-4-carboxy-5-ureidoimidazoline decarboxylase activity"/>
    <property type="evidence" value="ECO:0007669"/>
    <property type="project" value="UniProtKB-EC"/>
</dbReference>
<evidence type="ECO:0000256" key="1">
    <source>
        <dbReference type="ARBA" id="ARBA00001163"/>
    </source>
</evidence>
<dbReference type="Proteomes" id="UP000294927">
    <property type="component" value="Unassembled WGS sequence"/>
</dbReference>
<accession>A0A4V3FUH5</accession>
<organism evidence="9 10">
    <name type="scientific">Actinophytocola oryzae</name>
    <dbReference type="NCBI Taxonomy" id="502181"/>
    <lineage>
        <taxon>Bacteria</taxon>
        <taxon>Bacillati</taxon>
        <taxon>Actinomycetota</taxon>
        <taxon>Actinomycetes</taxon>
        <taxon>Pseudonocardiales</taxon>
        <taxon>Pseudonocardiaceae</taxon>
    </lineage>
</organism>
<dbReference type="AlphaFoldDB" id="A0A4V3FUH5"/>
<evidence type="ECO:0000256" key="4">
    <source>
        <dbReference type="ARBA" id="ARBA00022631"/>
    </source>
</evidence>
<evidence type="ECO:0000256" key="2">
    <source>
        <dbReference type="ARBA" id="ARBA00004754"/>
    </source>
</evidence>
<keyword evidence="4" id="KW-0659">Purine metabolism</keyword>
<gene>
    <name evidence="9" type="ORF">CLV71_103502</name>
</gene>
<keyword evidence="6" id="KW-0456">Lyase</keyword>
<dbReference type="InterPro" id="IPR036778">
    <property type="entry name" value="OHCU_decarboxylase_sf"/>
</dbReference>
<keyword evidence="10" id="KW-1185">Reference proteome</keyword>
<dbReference type="Pfam" id="PF09349">
    <property type="entry name" value="OHCU_decarbox"/>
    <property type="match status" value="1"/>
</dbReference>
<comment type="pathway">
    <text evidence="2">Purine metabolism; urate degradation; (S)-allantoin from urate: step 3/3.</text>
</comment>
<dbReference type="EC" id="4.1.1.97" evidence="3"/>
<keyword evidence="5" id="KW-0210">Decarboxylase</keyword>
<evidence type="ECO:0000313" key="9">
    <source>
        <dbReference type="EMBL" id="TDV55261.1"/>
    </source>
</evidence>
<evidence type="ECO:0000256" key="3">
    <source>
        <dbReference type="ARBA" id="ARBA00012257"/>
    </source>
</evidence>
<sequence length="170" mass="18752">MVSTVRRMSDQLSLDRLNAEEPATAERDLLACCASRRWADELLARRPYHDLAQLRSVSAQVLAALDWTDVEQALAAHPRIGEKADGHSKEAGWSRDEQAGATPGEDLVAGNIVYEERFGHVFLICATGLSGEDMLTALRTRLGNDPAAERDVVREELRKIVDLRLGKAFA</sequence>
<comment type="catalytic activity">
    <reaction evidence="1">
        <text>5-hydroxy-2-oxo-4-ureido-2,5-dihydro-1H-imidazole-5-carboxylate + H(+) = (S)-allantoin + CO2</text>
        <dbReference type="Rhea" id="RHEA:26301"/>
        <dbReference type="ChEBI" id="CHEBI:15378"/>
        <dbReference type="ChEBI" id="CHEBI:15678"/>
        <dbReference type="ChEBI" id="CHEBI:16526"/>
        <dbReference type="ChEBI" id="CHEBI:58639"/>
        <dbReference type="EC" id="4.1.1.97"/>
    </reaction>
</comment>
<dbReference type="PANTHER" id="PTHR43466:SF1">
    <property type="entry name" value="2-OXO-4-HYDROXY-4-CARBOXY-5-UREIDOIMIDAZOLINE DECARBOXYLASE-RELATED"/>
    <property type="match status" value="1"/>
</dbReference>
<evidence type="ECO:0000256" key="7">
    <source>
        <dbReference type="SAM" id="MobiDB-lite"/>
    </source>
</evidence>
<feature type="domain" description="Oxo-4-hydroxy-4-carboxy-5-ureidoimidazoline decarboxylase" evidence="8">
    <location>
        <begin position="18"/>
        <end position="165"/>
    </location>
</feature>
<evidence type="ECO:0000256" key="6">
    <source>
        <dbReference type="ARBA" id="ARBA00023239"/>
    </source>
</evidence>
<dbReference type="EMBL" id="SOCP01000003">
    <property type="protein sequence ID" value="TDV55261.1"/>
    <property type="molecule type" value="Genomic_DNA"/>
</dbReference>
<feature type="region of interest" description="Disordered" evidence="7">
    <location>
        <begin position="80"/>
        <end position="102"/>
    </location>
</feature>
<dbReference type="Gene3D" id="1.10.3330.10">
    <property type="entry name" value="Oxo-4-hydroxy-4-carboxy-5-ureidoimidazoline decarboxylase"/>
    <property type="match status" value="1"/>
</dbReference>
<proteinExistence type="predicted"/>
<name>A0A4V3FUH5_9PSEU</name>
<dbReference type="GO" id="GO:0006144">
    <property type="term" value="P:purine nucleobase metabolic process"/>
    <property type="evidence" value="ECO:0007669"/>
    <property type="project" value="UniProtKB-KW"/>
</dbReference>
<comment type="caution">
    <text evidence="9">The sequence shown here is derived from an EMBL/GenBank/DDBJ whole genome shotgun (WGS) entry which is preliminary data.</text>
</comment>
<reference evidence="9 10" key="1">
    <citation type="submission" date="2019-03" db="EMBL/GenBank/DDBJ databases">
        <title>Genomic Encyclopedia of Archaeal and Bacterial Type Strains, Phase II (KMG-II): from individual species to whole genera.</title>
        <authorList>
            <person name="Goeker M."/>
        </authorList>
    </citation>
    <scope>NUCLEOTIDE SEQUENCE [LARGE SCALE GENOMIC DNA]</scope>
    <source>
        <strain evidence="9 10">DSM 45499</strain>
    </source>
</reference>
<feature type="compositionally biased region" description="Basic and acidic residues" evidence="7">
    <location>
        <begin position="80"/>
        <end position="98"/>
    </location>
</feature>
<protein>
    <recommendedName>
        <fullName evidence="3">2-oxo-4-hydroxy-4-carboxy-5-ureidoimidazoline decarboxylase</fullName>
        <ecNumber evidence="3">4.1.1.97</ecNumber>
    </recommendedName>
</protein>
<evidence type="ECO:0000256" key="5">
    <source>
        <dbReference type="ARBA" id="ARBA00022793"/>
    </source>
</evidence>
<dbReference type="SUPFAM" id="SSF158694">
    <property type="entry name" value="UraD-Like"/>
    <property type="match status" value="1"/>
</dbReference>
<dbReference type="InterPro" id="IPR017595">
    <property type="entry name" value="OHCU_decarboxylase-2"/>
</dbReference>
<dbReference type="PANTHER" id="PTHR43466">
    <property type="entry name" value="2-OXO-4-HYDROXY-4-CARBOXY-5-UREIDOIMIDAZOLINE DECARBOXYLASE-RELATED"/>
    <property type="match status" value="1"/>
</dbReference>
<dbReference type="GO" id="GO:0019628">
    <property type="term" value="P:urate catabolic process"/>
    <property type="evidence" value="ECO:0007669"/>
    <property type="project" value="TreeGrafter"/>
</dbReference>
<evidence type="ECO:0000259" key="8">
    <source>
        <dbReference type="Pfam" id="PF09349"/>
    </source>
</evidence>
<dbReference type="NCBIfam" id="NF010372">
    <property type="entry name" value="PRK13798.1"/>
    <property type="match status" value="1"/>
</dbReference>